<dbReference type="PANTHER" id="PTHR37326">
    <property type="entry name" value="BLL3975 PROTEIN"/>
    <property type="match status" value="1"/>
</dbReference>
<dbReference type="GO" id="GO:0046872">
    <property type="term" value="F:metal ion binding"/>
    <property type="evidence" value="ECO:0007669"/>
    <property type="project" value="UniProtKB-KW"/>
</dbReference>
<dbReference type="Gene3D" id="3.40.630.10">
    <property type="entry name" value="Zn peptidases"/>
    <property type="match status" value="1"/>
</dbReference>
<evidence type="ECO:0000259" key="5">
    <source>
        <dbReference type="Pfam" id="PF24827"/>
    </source>
</evidence>
<dbReference type="RefSeq" id="WP_145266760.1">
    <property type="nucleotide sequence ID" value="NZ_CP036426.1"/>
</dbReference>
<reference evidence="6 7" key="1">
    <citation type="submission" date="2019-02" db="EMBL/GenBank/DDBJ databases">
        <title>Deep-cultivation of Planctomycetes and their phenomic and genomic characterization uncovers novel biology.</title>
        <authorList>
            <person name="Wiegand S."/>
            <person name="Jogler M."/>
            <person name="Boedeker C."/>
            <person name="Pinto D."/>
            <person name="Vollmers J."/>
            <person name="Rivas-Marin E."/>
            <person name="Kohn T."/>
            <person name="Peeters S.H."/>
            <person name="Heuer A."/>
            <person name="Rast P."/>
            <person name="Oberbeckmann S."/>
            <person name="Bunk B."/>
            <person name="Jeske O."/>
            <person name="Meyerdierks A."/>
            <person name="Storesund J.E."/>
            <person name="Kallscheuer N."/>
            <person name="Luecker S."/>
            <person name="Lage O.M."/>
            <person name="Pohl T."/>
            <person name="Merkel B.J."/>
            <person name="Hornburger P."/>
            <person name="Mueller R.-W."/>
            <person name="Bruemmer F."/>
            <person name="Labrenz M."/>
            <person name="Spormann A.M."/>
            <person name="Op den Camp H."/>
            <person name="Overmann J."/>
            <person name="Amann R."/>
            <person name="Jetten M.S.M."/>
            <person name="Mascher T."/>
            <person name="Medema M.H."/>
            <person name="Devos D.P."/>
            <person name="Kaster A.-K."/>
            <person name="Ovreas L."/>
            <person name="Rohde M."/>
            <person name="Galperin M.Y."/>
            <person name="Jogler C."/>
        </authorList>
    </citation>
    <scope>NUCLEOTIDE SEQUENCE [LARGE SCALE GENOMIC DNA]</scope>
    <source>
        <strain evidence="6 7">ElP</strain>
    </source>
</reference>
<dbReference type="KEGG" id="tpla:ElP_04050"/>
<evidence type="ECO:0000313" key="6">
    <source>
        <dbReference type="EMBL" id="QDV32571.1"/>
    </source>
</evidence>
<evidence type="ECO:0000256" key="3">
    <source>
        <dbReference type="ARBA" id="ARBA00022801"/>
    </source>
</evidence>
<keyword evidence="7" id="KW-1185">Reference proteome</keyword>
<evidence type="ECO:0000313" key="7">
    <source>
        <dbReference type="Proteomes" id="UP000317835"/>
    </source>
</evidence>
<dbReference type="SUPFAM" id="SSF53187">
    <property type="entry name" value="Zn-dependent exopeptidases"/>
    <property type="match status" value="1"/>
</dbReference>
<dbReference type="Proteomes" id="UP000317835">
    <property type="component" value="Chromosome"/>
</dbReference>
<evidence type="ECO:0000256" key="1">
    <source>
        <dbReference type="ARBA" id="ARBA00001947"/>
    </source>
</evidence>
<keyword evidence="3" id="KW-0378">Hydrolase</keyword>
<dbReference type="Pfam" id="PF24827">
    <property type="entry name" value="AstE_AspA_cat"/>
    <property type="match status" value="1"/>
</dbReference>
<name>A0A518GVG0_9BACT</name>
<protein>
    <submittedName>
        <fullName evidence="6">Succinylglutamate desuccinylase / Aspartoacylase family protein</fullName>
    </submittedName>
</protein>
<evidence type="ECO:0000256" key="2">
    <source>
        <dbReference type="ARBA" id="ARBA00022723"/>
    </source>
</evidence>
<dbReference type="OrthoDB" id="9782876at2"/>
<evidence type="ECO:0000256" key="4">
    <source>
        <dbReference type="ARBA" id="ARBA00022833"/>
    </source>
</evidence>
<gene>
    <name evidence="6" type="ORF">ElP_04050</name>
</gene>
<dbReference type="GO" id="GO:0016788">
    <property type="term" value="F:hydrolase activity, acting on ester bonds"/>
    <property type="evidence" value="ECO:0007669"/>
    <property type="project" value="InterPro"/>
</dbReference>
<feature type="domain" description="Succinylglutamate desuccinylase/Aspartoacylase catalytic" evidence="5">
    <location>
        <begin position="50"/>
        <end position="237"/>
    </location>
</feature>
<dbReference type="AlphaFoldDB" id="A0A518GVG0"/>
<accession>A0A518GVG0</accession>
<keyword evidence="4" id="KW-0862">Zinc</keyword>
<dbReference type="EMBL" id="CP036426">
    <property type="protein sequence ID" value="QDV32571.1"/>
    <property type="molecule type" value="Genomic_DNA"/>
</dbReference>
<sequence>MATRSVVLPDDLDLETPGRRDYWVALEHDTMWGAHLIPLTVFVGPRAEPGRGLVAFGSTHGNEYEGPSAIKGLLGEIDPARVLGRIVLVPVLNVEAFRTGTRDSVGADGVNLNRAFVEGAGRGAPLGGITHRIADLVRRQIWPYVHVVLDLHSGGQQIRFAPCASFHPIDDPELARSTRETARWFGTPLVMLYQNRTPGLLTSEAERLGKVTVGTELGWGEAVLAEGVRYGRQGILAAAVRHGQLDGEVEPIGHHASGTQFCAAIVDFDCYVPAPFEGHYEEVLPCGSRVAKGVLVGRLHDFGRIDEPGWPVEAPVEGIVVGQAWGARVRQGQFILCVGVEQSW</sequence>
<dbReference type="InterPro" id="IPR055438">
    <property type="entry name" value="AstE_AspA_cat"/>
</dbReference>
<comment type="cofactor">
    <cofactor evidence="1">
        <name>Zn(2+)</name>
        <dbReference type="ChEBI" id="CHEBI:29105"/>
    </cofactor>
</comment>
<organism evidence="6 7">
    <name type="scientific">Tautonia plasticadhaerens</name>
    <dbReference type="NCBI Taxonomy" id="2527974"/>
    <lineage>
        <taxon>Bacteria</taxon>
        <taxon>Pseudomonadati</taxon>
        <taxon>Planctomycetota</taxon>
        <taxon>Planctomycetia</taxon>
        <taxon>Isosphaerales</taxon>
        <taxon>Isosphaeraceae</taxon>
        <taxon>Tautonia</taxon>
    </lineage>
</organism>
<proteinExistence type="predicted"/>
<keyword evidence="2" id="KW-0479">Metal-binding</keyword>
<dbReference type="PANTHER" id="PTHR37326:SF1">
    <property type="entry name" value="BLL3975 PROTEIN"/>
    <property type="match status" value="1"/>
</dbReference>
<dbReference type="InterPro" id="IPR053138">
    <property type="entry name" value="N-alpha-Ac-DABA_deacetylase"/>
</dbReference>